<dbReference type="PROSITE" id="PS50067">
    <property type="entry name" value="KINESIN_MOTOR_2"/>
    <property type="match status" value="1"/>
</dbReference>
<feature type="region of interest" description="Disordered" evidence="13">
    <location>
        <begin position="704"/>
        <end position="754"/>
    </location>
</feature>
<keyword evidence="4" id="KW-0493">Microtubule</keyword>
<keyword evidence="5" id="KW-0677">Repeat</keyword>
<dbReference type="CDD" id="cd01372">
    <property type="entry name" value="KISc_KIF4"/>
    <property type="match status" value="1"/>
</dbReference>
<dbReference type="InterPro" id="IPR036961">
    <property type="entry name" value="Kinesin_motor_dom_sf"/>
</dbReference>
<dbReference type="AlphaFoldDB" id="A0A2N0QY49"/>
<evidence type="ECO:0000256" key="9">
    <source>
        <dbReference type="ARBA" id="ARBA00023175"/>
    </source>
</evidence>
<evidence type="ECO:0000256" key="1">
    <source>
        <dbReference type="ARBA" id="ARBA00004245"/>
    </source>
</evidence>
<dbReference type="InterPro" id="IPR027640">
    <property type="entry name" value="Kinesin-like_fam"/>
</dbReference>
<feature type="non-terminal residue" evidence="15">
    <location>
        <position position="1061"/>
    </location>
</feature>
<feature type="domain" description="Kinesin motor" evidence="14">
    <location>
        <begin position="5"/>
        <end position="354"/>
    </location>
</feature>
<dbReference type="GO" id="GO:0005874">
    <property type="term" value="C:microtubule"/>
    <property type="evidence" value="ECO:0007669"/>
    <property type="project" value="UniProtKB-KW"/>
</dbReference>
<keyword evidence="6 11" id="KW-0547">Nucleotide-binding</keyword>
<dbReference type="InterPro" id="IPR027417">
    <property type="entry name" value="P-loop_NTPase"/>
</dbReference>
<dbReference type="PANTHER" id="PTHR47969">
    <property type="entry name" value="CHROMOSOME-ASSOCIATED KINESIN KIF4A-RELATED"/>
    <property type="match status" value="1"/>
</dbReference>
<evidence type="ECO:0000256" key="3">
    <source>
        <dbReference type="ARBA" id="ARBA00022574"/>
    </source>
</evidence>
<evidence type="ECO:0000256" key="7">
    <source>
        <dbReference type="ARBA" id="ARBA00022840"/>
    </source>
</evidence>
<evidence type="ECO:0000256" key="4">
    <source>
        <dbReference type="ARBA" id="ARBA00022701"/>
    </source>
</evidence>
<dbReference type="FunFam" id="3.40.850.10:FF:000011">
    <property type="entry name" value="Kinesin family member 21A"/>
    <property type="match status" value="1"/>
</dbReference>
<feature type="compositionally biased region" description="Low complexity" evidence="13">
    <location>
        <begin position="521"/>
        <end position="534"/>
    </location>
</feature>
<reference evidence="15 16" key="2">
    <citation type="submission" date="2017-10" db="EMBL/GenBank/DDBJ databases">
        <title>Genome analyses suggest a sexual origin of heterokaryosis in a supposedly ancient asexual fungus.</title>
        <authorList>
            <person name="Corradi N."/>
            <person name="Sedzielewska K."/>
            <person name="Noel J."/>
            <person name="Charron P."/>
            <person name="Farinelli L."/>
            <person name="Marton T."/>
            <person name="Kruger M."/>
            <person name="Pelin A."/>
            <person name="Brachmann A."/>
            <person name="Corradi N."/>
        </authorList>
    </citation>
    <scope>NUCLEOTIDE SEQUENCE [LARGE SCALE GENOMIC DNA]</scope>
    <source>
        <strain evidence="15 16">A1</strain>
    </source>
</reference>
<feature type="compositionally biased region" description="Basic residues" evidence="13">
    <location>
        <begin position="540"/>
        <end position="553"/>
    </location>
</feature>
<evidence type="ECO:0000256" key="12">
    <source>
        <dbReference type="SAM" id="Coils"/>
    </source>
</evidence>
<comment type="subcellular location">
    <subcellularLocation>
        <location evidence="1">Cytoplasm</location>
        <location evidence="1">Cytoskeleton</location>
    </subcellularLocation>
</comment>
<comment type="caution">
    <text evidence="15">The sequence shown here is derived from an EMBL/GenBank/DDBJ whole genome shotgun (WGS) entry which is preliminary data.</text>
</comment>
<feature type="compositionally biased region" description="Polar residues" evidence="13">
    <location>
        <begin position="732"/>
        <end position="754"/>
    </location>
</feature>
<accession>A0A2N0QY49</accession>
<dbReference type="PRINTS" id="PR00380">
    <property type="entry name" value="KINESINHEAVY"/>
</dbReference>
<dbReference type="GO" id="GO:0005875">
    <property type="term" value="C:microtubule associated complex"/>
    <property type="evidence" value="ECO:0007669"/>
    <property type="project" value="TreeGrafter"/>
</dbReference>
<organism evidence="15 16">
    <name type="scientific">Rhizophagus irregularis</name>
    <dbReference type="NCBI Taxonomy" id="588596"/>
    <lineage>
        <taxon>Eukaryota</taxon>
        <taxon>Fungi</taxon>
        <taxon>Fungi incertae sedis</taxon>
        <taxon>Mucoromycota</taxon>
        <taxon>Glomeromycotina</taxon>
        <taxon>Glomeromycetes</taxon>
        <taxon>Glomerales</taxon>
        <taxon>Glomeraceae</taxon>
        <taxon>Rhizophagus</taxon>
    </lineage>
</organism>
<keyword evidence="10" id="KW-0206">Cytoskeleton</keyword>
<gene>
    <name evidence="15" type="ORF">RhiirA1_371085</name>
</gene>
<keyword evidence="9 11" id="KW-0505">Motor protein</keyword>
<keyword evidence="7 11" id="KW-0067">ATP-binding</keyword>
<dbReference type="Proteomes" id="UP000232688">
    <property type="component" value="Unassembled WGS sequence"/>
</dbReference>
<feature type="binding site" evidence="11">
    <location>
        <begin position="84"/>
        <end position="91"/>
    </location>
    <ligand>
        <name>ATP</name>
        <dbReference type="ChEBI" id="CHEBI:30616"/>
    </ligand>
</feature>
<evidence type="ECO:0000256" key="10">
    <source>
        <dbReference type="ARBA" id="ARBA00023212"/>
    </source>
</evidence>
<dbReference type="Pfam" id="PF00225">
    <property type="entry name" value="Kinesin"/>
    <property type="match status" value="1"/>
</dbReference>
<dbReference type="PROSITE" id="PS00411">
    <property type="entry name" value="KINESIN_MOTOR_1"/>
    <property type="match status" value="1"/>
</dbReference>
<dbReference type="SMART" id="SM00129">
    <property type="entry name" value="KISc"/>
    <property type="match status" value="1"/>
</dbReference>
<feature type="compositionally biased region" description="Low complexity" evidence="13">
    <location>
        <begin position="720"/>
        <end position="731"/>
    </location>
</feature>
<evidence type="ECO:0000256" key="5">
    <source>
        <dbReference type="ARBA" id="ARBA00022737"/>
    </source>
</evidence>
<evidence type="ECO:0000313" key="15">
    <source>
        <dbReference type="EMBL" id="PKC55986.1"/>
    </source>
</evidence>
<protein>
    <submittedName>
        <fullName evidence="15">Kinesin-domain-containing protein</fullName>
    </submittedName>
</protein>
<dbReference type="Pfam" id="PF25764">
    <property type="entry name" value="KIF21A_4th"/>
    <property type="match status" value="1"/>
</dbReference>
<dbReference type="Gene3D" id="3.40.850.10">
    <property type="entry name" value="Kinesin motor domain"/>
    <property type="match status" value="1"/>
</dbReference>
<dbReference type="GO" id="GO:0008017">
    <property type="term" value="F:microtubule binding"/>
    <property type="evidence" value="ECO:0007669"/>
    <property type="project" value="InterPro"/>
</dbReference>
<dbReference type="GO" id="GO:0003777">
    <property type="term" value="F:microtubule motor activity"/>
    <property type="evidence" value="ECO:0007669"/>
    <property type="project" value="InterPro"/>
</dbReference>
<feature type="compositionally biased region" description="Basic and acidic residues" evidence="13">
    <location>
        <begin position="997"/>
        <end position="1007"/>
    </location>
</feature>
<keyword evidence="2" id="KW-0963">Cytoplasm</keyword>
<dbReference type="EMBL" id="LLXH01002338">
    <property type="protein sequence ID" value="PKC55986.1"/>
    <property type="molecule type" value="Genomic_DNA"/>
</dbReference>
<feature type="compositionally biased region" description="Basic and acidic residues" evidence="13">
    <location>
        <begin position="499"/>
        <end position="509"/>
    </location>
</feature>
<dbReference type="InterPro" id="IPR019821">
    <property type="entry name" value="Kinesin_motor_CS"/>
</dbReference>
<evidence type="ECO:0000256" key="6">
    <source>
        <dbReference type="ARBA" id="ARBA00022741"/>
    </source>
</evidence>
<evidence type="ECO:0000256" key="2">
    <source>
        <dbReference type="ARBA" id="ARBA00022490"/>
    </source>
</evidence>
<name>A0A2N0QY49_9GLOM</name>
<keyword evidence="8 12" id="KW-0175">Coiled coil</keyword>
<dbReference type="VEuPathDB" id="FungiDB:FUN_024380"/>
<evidence type="ECO:0000313" key="16">
    <source>
        <dbReference type="Proteomes" id="UP000232688"/>
    </source>
</evidence>
<reference evidence="15 16" key="1">
    <citation type="submission" date="2017-10" db="EMBL/GenBank/DDBJ databases">
        <title>Extensive intraspecific genome diversity in a model arbuscular mycorrhizal fungus.</title>
        <authorList>
            <person name="Chen E.C.H."/>
            <person name="Morin E."/>
            <person name="Baudet D."/>
            <person name="Noel J."/>
            <person name="Ndikumana S."/>
            <person name="Charron P."/>
            <person name="St-Onge C."/>
            <person name="Giorgi J."/>
            <person name="Grigoriev I.V."/>
            <person name="Roux C."/>
            <person name="Martin F.M."/>
            <person name="Corradi N."/>
        </authorList>
    </citation>
    <scope>NUCLEOTIDE SEQUENCE [LARGE SCALE GENOMIC DNA]</scope>
    <source>
        <strain evidence="15 16">A1</strain>
    </source>
</reference>
<comment type="similarity">
    <text evidence="11">Belongs to the TRAFAC class myosin-kinesin ATPase superfamily. Kinesin family.</text>
</comment>
<evidence type="ECO:0000256" key="11">
    <source>
        <dbReference type="PROSITE-ProRule" id="PRU00283"/>
    </source>
</evidence>
<feature type="coiled-coil region" evidence="12">
    <location>
        <begin position="419"/>
        <end position="482"/>
    </location>
</feature>
<dbReference type="VEuPathDB" id="FungiDB:RhiirFUN_007234"/>
<dbReference type="GO" id="GO:0005524">
    <property type="term" value="F:ATP binding"/>
    <property type="evidence" value="ECO:0007669"/>
    <property type="project" value="UniProtKB-UniRule"/>
</dbReference>
<dbReference type="GO" id="GO:0051231">
    <property type="term" value="P:spindle elongation"/>
    <property type="evidence" value="ECO:0007669"/>
    <property type="project" value="TreeGrafter"/>
</dbReference>
<feature type="compositionally biased region" description="Polar residues" evidence="13">
    <location>
        <begin position="564"/>
        <end position="581"/>
    </location>
</feature>
<dbReference type="SUPFAM" id="SSF52540">
    <property type="entry name" value="P-loop containing nucleoside triphosphate hydrolases"/>
    <property type="match status" value="1"/>
</dbReference>
<feature type="region of interest" description="Disordered" evidence="13">
    <location>
        <begin position="494"/>
        <end position="584"/>
    </location>
</feature>
<dbReference type="InterPro" id="IPR001752">
    <property type="entry name" value="Kinesin_motor_dom"/>
</dbReference>
<proteinExistence type="inferred from homology"/>
<sequence length="1061" mass="120843">MTSTSVRVALRVRPLSNKETLQNCSECLIVIPDAPQILIGNDKSFTFDYVFPSDTEQEEVFQECASPLIDKMVEGYNVTILAYGQTGSGKTYSMGTAVDGSNIQGIIPRAIRKLFADLHERKEQNPFYEFEVYVSFLELYNEDLIDLLNPQSRENNKKGKNDLMIREDANGQIYLSGVKEVQVSNPDELLGQLQKGSLYRTVASTDMNMVSSRSHAIFSVILKQTGIESLEENKENDDPPAQKSLTPKVTSKFHFVDLAGSERLKRTNSIGDRAKEGIAINGSLLALGNVICALGDESRKVTHIPYRDSKLTRLLQDSLGGNSQTLMLACVSPSDSNFMETLNTLKYANRARNIKNKVSVNESYGGNSIEINQLRGQISRLKMEIQTLRAGGCNEETSRKHEEEIKVLKGELGMTKMKLQSVEQELISTKAEKNTLLMEISFNDQDLSDADREHRIKTHNIVQGYESEIQDLKNQISELLAAQAFQHLSKSSLAGTTTGREKGHIKFSDPHIYSSDEDIHNLNNNNNNNNNNNKENSEKKGKKKKKRTSKKSKTRADGHFPVSDETSTTKISPIGPSSSNHQLEHVNNPILDDAKSLFTPYEEDEENIEEEDGENVDGESFKFTRKLRRRSKTRDKLEKAKEQLRQSYMIIKNGGSLHDDPILSQLIKQPSSTKSESYIDQMIPNNQKEKRRSSSVSFSELQTVEVPEWQESNPQPPQPTNTRRTSNSSRSVSFSDQPISPNSTKSSQNSTGCSSQQQQNVIALTRMLHQIQADIAVKEQLVSQLERAEQEYTYMRAQYEQKLADMQEALITLQQERNAAVKRAQNANTGVSTRDKNSILAELKARYEHKMKRLIQEIGELRRKYNEATQSNTTSKNQNETMLKSMRAQIEQLKSEKMRAMKRMKDEAERVREMTERNQREIQTLRRKEKSAQEQKKRFERTSEMQKIMLEKRQKEVLQTNSKLKSVMALLKRTTTPKSITKAIRNHKRQSISNNTEDGKESRRSSDDLSPIYDEVFASGYDKKKLLDEAIYKYISGRQTLTMMDDWIVKRNNLQEEKNEL</sequence>
<keyword evidence="3" id="KW-0853">WD repeat</keyword>
<dbReference type="GO" id="GO:0007052">
    <property type="term" value="P:mitotic spindle organization"/>
    <property type="evidence" value="ECO:0007669"/>
    <property type="project" value="TreeGrafter"/>
</dbReference>
<evidence type="ECO:0000259" key="14">
    <source>
        <dbReference type="PROSITE" id="PS50067"/>
    </source>
</evidence>
<dbReference type="VEuPathDB" id="FungiDB:RhiirA1_371085"/>
<feature type="region of interest" description="Disordered" evidence="13">
    <location>
        <begin position="984"/>
        <end position="1007"/>
    </location>
</feature>
<dbReference type="PANTHER" id="PTHR47969:SF15">
    <property type="entry name" value="CHROMOSOME-ASSOCIATED KINESIN KIF4A-RELATED"/>
    <property type="match status" value="1"/>
</dbReference>
<evidence type="ECO:0000256" key="13">
    <source>
        <dbReference type="SAM" id="MobiDB-lite"/>
    </source>
</evidence>
<feature type="region of interest" description="Disordered" evidence="13">
    <location>
        <begin position="909"/>
        <end position="940"/>
    </location>
</feature>
<dbReference type="GO" id="GO:0007018">
    <property type="term" value="P:microtubule-based movement"/>
    <property type="evidence" value="ECO:0007669"/>
    <property type="project" value="InterPro"/>
</dbReference>
<evidence type="ECO:0000256" key="8">
    <source>
        <dbReference type="ARBA" id="ARBA00023054"/>
    </source>
</evidence>